<accession>A0A1G7GZX8</accession>
<evidence type="ECO:0000256" key="2">
    <source>
        <dbReference type="ARBA" id="ARBA00022630"/>
    </source>
</evidence>
<dbReference type="Pfam" id="PF07992">
    <property type="entry name" value="Pyr_redox_2"/>
    <property type="match status" value="1"/>
</dbReference>
<keyword evidence="10" id="KW-1185">Reference proteome</keyword>
<keyword evidence="5" id="KW-0547">Nucleotide-binding</keyword>
<dbReference type="PIRSF" id="PIRSF000350">
    <property type="entry name" value="Mercury_reductase_MerA"/>
    <property type="match status" value="1"/>
</dbReference>
<feature type="binding site" evidence="5">
    <location>
        <position position="308"/>
    </location>
    <ligand>
        <name>FAD</name>
        <dbReference type="ChEBI" id="CHEBI:57692"/>
    </ligand>
</feature>
<feature type="binding site" evidence="5">
    <location>
        <position position="51"/>
    </location>
    <ligand>
        <name>FAD</name>
        <dbReference type="ChEBI" id="CHEBI:57692"/>
    </ligand>
</feature>
<dbReference type="AlphaFoldDB" id="A0A1G7GZX8"/>
<dbReference type="PRINTS" id="PR00368">
    <property type="entry name" value="FADPNR"/>
</dbReference>
<dbReference type="InterPro" id="IPR023753">
    <property type="entry name" value="FAD/NAD-binding_dom"/>
</dbReference>
<comment type="similarity">
    <text evidence="1">Belongs to the class-I pyridine nucleotide-disulfide oxidoreductase family.</text>
</comment>
<feature type="disulfide bond" description="Redox-active" evidence="6">
    <location>
        <begin position="42"/>
        <end position="47"/>
    </location>
</feature>
<dbReference type="SUPFAM" id="SSF55424">
    <property type="entry name" value="FAD/NAD-linked reductases, dimerisation (C-terminal) domain"/>
    <property type="match status" value="1"/>
</dbReference>
<evidence type="ECO:0000256" key="4">
    <source>
        <dbReference type="PIRSR" id="PIRSR000350-2"/>
    </source>
</evidence>
<protein>
    <submittedName>
        <fullName evidence="9">Pyruvate/2-oxoglutarate dehydrogenase complex, dihydrolipoamide dehydrogenase (E3) component</fullName>
    </submittedName>
</protein>
<feature type="binding site" evidence="5">
    <location>
        <position position="267"/>
    </location>
    <ligand>
        <name>NAD(+)</name>
        <dbReference type="ChEBI" id="CHEBI:57540"/>
    </ligand>
</feature>
<evidence type="ECO:0000256" key="6">
    <source>
        <dbReference type="PIRSR" id="PIRSR000350-4"/>
    </source>
</evidence>
<feature type="domain" description="Pyridine nucleotide-disulphide oxidoreductase dimerisation" evidence="7">
    <location>
        <begin position="346"/>
        <end position="450"/>
    </location>
</feature>
<dbReference type="SUPFAM" id="SSF51905">
    <property type="entry name" value="FAD/NAD(P)-binding domain"/>
    <property type="match status" value="1"/>
</dbReference>
<gene>
    <name evidence="9" type="ORF">SAMN05444167_0861</name>
</gene>
<dbReference type="InterPro" id="IPR001100">
    <property type="entry name" value="Pyr_nuc-diS_OxRdtase"/>
</dbReference>
<dbReference type="RefSeq" id="WP_083344068.1">
    <property type="nucleotide sequence ID" value="NZ_LT629690.1"/>
</dbReference>
<keyword evidence="5" id="KW-0520">NAD</keyword>
<dbReference type="InterPro" id="IPR016156">
    <property type="entry name" value="FAD/NAD-linked_Rdtase_dimer_sf"/>
</dbReference>
<dbReference type="NCBIfam" id="NF004992">
    <property type="entry name" value="PRK06370.1-4"/>
    <property type="match status" value="1"/>
</dbReference>
<dbReference type="PANTHER" id="PTHR43014:SF2">
    <property type="entry name" value="MERCURIC REDUCTASE"/>
    <property type="match status" value="1"/>
</dbReference>
<dbReference type="PRINTS" id="PR00411">
    <property type="entry name" value="PNDRDTASEI"/>
</dbReference>
<proteinExistence type="inferred from homology"/>
<evidence type="ECO:0000259" key="8">
    <source>
        <dbReference type="Pfam" id="PF07992"/>
    </source>
</evidence>
<dbReference type="InterPro" id="IPR036188">
    <property type="entry name" value="FAD/NAD-bd_sf"/>
</dbReference>
<dbReference type="Pfam" id="PF02852">
    <property type="entry name" value="Pyr_redox_dim"/>
    <property type="match status" value="1"/>
</dbReference>
<keyword evidence="9" id="KW-0670">Pyruvate</keyword>
<feature type="binding site" evidence="5">
    <location>
        <position position="200"/>
    </location>
    <ligand>
        <name>NAD(+)</name>
        <dbReference type="ChEBI" id="CHEBI:57540"/>
    </ligand>
</feature>
<dbReference type="InterPro" id="IPR004099">
    <property type="entry name" value="Pyr_nucl-diS_OxRdtase_dimer"/>
</dbReference>
<keyword evidence="3 5" id="KW-0274">FAD</keyword>
<dbReference type="EMBL" id="LT629690">
    <property type="protein sequence ID" value="SDE93641.1"/>
    <property type="molecule type" value="Genomic_DNA"/>
</dbReference>
<evidence type="ECO:0000313" key="9">
    <source>
        <dbReference type="EMBL" id="SDE93641.1"/>
    </source>
</evidence>
<dbReference type="GO" id="GO:0050660">
    <property type="term" value="F:flavin adenine dinucleotide binding"/>
    <property type="evidence" value="ECO:0007669"/>
    <property type="project" value="TreeGrafter"/>
</dbReference>
<feature type="active site" description="Proton acceptor" evidence="4">
    <location>
        <position position="441"/>
    </location>
</feature>
<reference evidence="9 10" key="1">
    <citation type="submission" date="2016-10" db="EMBL/GenBank/DDBJ databases">
        <authorList>
            <person name="de Groot N.N."/>
        </authorList>
    </citation>
    <scope>NUCLEOTIDE SEQUENCE [LARGE SCALE GENOMIC DNA]</scope>
    <source>
        <strain evidence="9 10">GAS232</strain>
    </source>
</reference>
<evidence type="ECO:0000256" key="5">
    <source>
        <dbReference type="PIRSR" id="PIRSR000350-3"/>
    </source>
</evidence>
<evidence type="ECO:0000259" key="7">
    <source>
        <dbReference type="Pfam" id="PF02852"/>
    </source>
</evidence>
<dbReference type="Proteomes" id="UP000182427">
    <property type="component" value="Chromosome I"/>
</dbReference>
<dbReference type="OrthoDB" id="9807946at2"/>
<dbReference type="GO" id="GO:0003955">
    <property type="term" value="F:NAD(P)H dehydrogenase (quinone) activity"/>
    <property type="evidence" value="ECO:0007669"/>
    <property type="project" value="TreeGrafter"/>
</dbReference>
<feature type="binding site" evidence="5">
    <location>
        <begin position="177"/>
        <end position="184"/>
    </location>
    <ligand>
        <name>NAD(+)</name>
        <dbReference type="ChEBI" id="CHEBI:57540"/>
    </ligand>
</feature>
<feature type="domain" description="FAD/NAD(P)-binding" evidence="8">
    <location>
        <begin position="6"/>
        <end position="319"/>
    </location>
</feature>
<evidence type="ECO:0000256" key="1">
    <source>
        <dbReference type="ARBA" id="ARBA00007532"/>
    </source>
</evidence>
<dbReference type="PANTHER" id="PTHR43014">
    <property type="entry name" value="MERCURIC REDUCTASE"/>
    <property type="match status" value="1"/>
</dbReference>
<dbReference type="Gene3D" id="3.50.50.60">
    <property type="entry name" value="FAD/NAD(P)-binding domain"/>
    <property type="match status" value="2"/>
</dbReference>
<evidence type="ECO:0000256" key="3">
    <source>
        <dbReference type="ARBA" id="ARBA00022827"/>
    </source>
</evidence>
<dbReference type="Gene3D" id="3.30.390.30">
    <property type="match status" value="1"/>
</dbReference>
<organism evidence="9 10">
    <name type="scientific">Terriglobus roseus</name>
    <dbReference type="NCBI Taxonomy" id="392734"/>
    <lineage>
        <taxon>Bacteria</taxon>
        <taxon>Pseudomonadati</taxon>
        <taxon>Acidobacteriota</taxon>
        <taxon>Terriglobia</taxon>
        <taxon>Terriglobales</taxon>
        <taxon>Acidobacteriaceae</taxon>
        <taxon>Terriglobus</taxon>
    </lineage>
</organism>
<sequence length="459" mass="49404">MSRSFDAIVIGAGQAGIPLAARLAEAGRSVALIEKHMLGGTCVNTGCTPTKSMIASAYVAHAARRANEFGVQLPSSVNVDLAAVVKRKDEIVAQSRASLSTWIQSLHGLEHIVGKAQFADDFTVVVNGESLTSKQIFLNVGTRPSFPVMPGIDEINPLTSDSILHLKELPEHLVIVGGGYVGLEFAQMFRRFGSEVTIVEMSDSLLPREDRDFADGIEAILSGEGITVFTGAKCIAFQRENGLPAVRFEKNAEHQLVSGSHVLVAVGRTPNTDTLNLVNTQIAADEHGHIVVDEHLETSVPGVWALGDCNGRGAFTHTSYNDYEIVASNLLDGKTRRVCERIQAHALYIDPPLAQIGMTEREVRVSGRRVLIATRPMVRVGRAVERGESLGFMKVLVDAETHMILGAGILGVGGDEAIHGMLDIMYAGMPYTTITQAVHIHPTVSELIPTLLEDLKPLV</sequence>
<name>A0A1G7GZX8_9BACT</name>
<keyword evidence="2" id="KW-0285">Flavoprotein</keyword>
<evidence type="ECO:0000313" key="10">
    <source>
        <dbReference type="Proteomes" id="UP000182427"/>
    </source>
</evidence>
<comment type="cofactor">
    <cofactor evidence="5">
        <name>FAD</name>
        <dbReference type="ChEBI" id="CHEBI:57692"/>
    </cofactor>
    <text evidence="5">Binds 1 FAD per subunit.</text>
</comment>